<sequence>MPYTVEEAFQVLQRYGITDNIEVIRRWLRQGRLKGIPPKKRRDGWRIEEEDLRSFLISKAPGLIDVIHAAGNSNDLYTIKVVNEKVDEKALEEAKEEARAQLWWELVQKFIFEDYVEIGKQTVTDLLKARRYDRLYQKKILDQFFQDVEKGRKKRVYYLHGYFPYKGQRLALHEDYSLIEEKVAARMIEVIQQDLRNGMR</sequence>
<gene>
    <name evidence="1" type="ORF">DS031_17590</name>
</gene>
<dbReference type="Proteomes" id="UP000253314">
    <property type="component" value="Unassembled WGS sequence"/>
</dbReference>
<proteinExistence type="predicted"/>
<name>A0A366XR63_9BACI</name>
<organism evidence="1 2">
    <name type="scientific">Bacillus taeanensis</name>
    <dbReference type="NCBI Taxonomy" id="273032"/>
    <lineage>
        <taxon>Bacteria</taxon>
        <taxon>Bacillati</taxon>
        <taxon>Bacillota</taxon>
        <taxon>Bacilli</taxon>
        <taxon>Bacillales</taxon>
        <taxon>Bacillaceae</taxon>
        <taxon>Bacillus</taxon>
    </lineage>
</organism>
<protein>
    <recommendedName>
        <fullName evidence="3">Helix-turn-helix domain-containing protein</fullName>
    </recommendedName>
</protein>
<dbReference type="OrthoDB" id="2967938at2"/>
<accession>A0A366XR63</accession>
<evidence type="ECO:0000313" key="1">
    <source>
        <dbReference type="EMBL" id="RBW68196.1"/>
    </source>
</evidence>
<dbReference type="EMBL" id="QOCW01000023">
    <property type="protein sequence ID" value="RBW68196.1"/>
    <property type="molecule type" value="Genomic_DNA"/>
</dbReference>
<dbReference type="RefSeq" id="WP_113807372.1">
    <property type="nucleotide sequence ID" value="NZ_QOCW01000023.1"/>
</dbReference>
<evidence type="ECO:0008006" key="3">
    <source>
        <dbReference type="Google" id="ProtNLM"/>
    </source>
</evidence>
<evidence type="ECO:0000313" key="2">
    <source>
        <dbReference type="Proteomes" id="UP000253314"/>
    </source>
</evidence>
<comment type="caution">
    <text evidence="1">The sequence shown here is derived from an EMBL/GenBank/DDBJ whole genome shotgun (WGS) entry which is preliminary data.</text>
</comment>
<reference evidence="1 2" key="1">
    <citation type="submission" date="2018-07" db="EMBL/GenBank/DDBJ databases">
        <title>Lottiidibacillus patelloidae gen. nov., sp. nov., isolated from the intestinal tract of a marine limpet and the reclassification of B. taeanensis BH030017T, B. algicola KMM 3737T and B. hwajinpoensis SW-72T as genus Lottiidibacillus.</title>
        <authorList>
            <person name="Liu R."/>
            <person name="Huang Z."/>
        </authorList>
    </citation>
    <scope>NUCLEOTIDE SEQUENCE [LARGE SCALE GENOMIC DNA]</scope>
    <source>
        <strain evidence="1 2">BH030017</strain>
    </source>
</reference>
<keyword evidence="2" id="KW-1185">Reference proteome</keyword>
<dbReference type="AlphaFoldDB" id="A0A366XR63"/>